<dbReference type="PANTHER" id="PTHR35404:SF8">
    <property type="entry name" value="TRANSPOSASE OF TN10"/>
    <property type="match status" value="1"/>
</dbReference>
<gene>
    <name evidence="1" type="ORF">FHR65_002935</name>
</gene>
<dbReference type="PANTHER" id="PTHR35404">
    <property type="entry name" value="TRANSPOSASE OF TN10"/>
    <property type="match status" value="1"/>
</dbReference>
<accession>A0AB73GZ04</accession>
<reference evidence="1" key="1">
    <citation type="submission" date="2020-08" db="EMBL/GenBank/DDBJ databases">
        <title>Studying the diversity of plant-associated saprophytic bacteria and their role in host health and plant-pathogen interactions.</title>
        <authorList>
            <person name="Potnis N."/>
        </authorList>
    </citation>
    <scope>NUCLEOTIDE SEQUENCE</scope>
    <source>
        <strain evidence="1">F21</strain>
    </source>
</reference>
<dbReference type="AlphaFoldDB" id="A0AB73GZ04"/>
<sequence length="141" mass="16278">MRSSQVLQRCLKSALSPMLALRRQTLLQAVESLLAGRRLVLIDLARSWLGVERIRAPLKRLDRLLSNPRLHAERERLYGGMVRWLVRSSTPVIAGDWCRFKGDGRWHLLRSAVPDGWNDRSTPCFTRYVSFHRRPARTCGS</sequence>
<organism evidence="1">
    <name type="scientific">Xanthomonas arboricola</name>
    <dbReference type="NCBI Taxonomy" id="56448"/>
    <lineage>
        <taxon>Bacteria</taxon>
        <taxon>Pseudomonadati</taxon>
        <taxon>Pseudomonadota</taxon>
        <taxon>Gammaproteobacteria</taxon>
        <taxon>Lysobacterales</taxon>
        <taxon>Lysobacteraceae</taxon>
        <taxon>Xanthomonas</taxon>
    </lineage>
</organism>
<protein>
    <submittedName>
        <fullName evidence="1">Uncharacterized protein</fullName>
    </submittedName>
</protein>
<proteinExistence type="predicted"/>
<evidence type="ECO:0000313" key="1">
    <source>
        <dbReference type="EMBL" id="MBB5671360.1"/>
    </source>
</evidence>
<dbReference type="Proteomes" id="UP000528595">
    <property type="component" value="Unassembled WGS sequence"/>
</dbReference>
<dbReference type="RefSeq" id="WP_184577967.1">
    <property type="nucleotide sequence ID" value="NZ_JACIIQ010000012.1"/>
</dbReference>
<dbReference type="EMBL" id="JACIIQ010000012">
    <property type="protein sequence ID" value="MBB5671360.1"/>
    <property type="molecule type" value="Genomic_DNA"/>
</dbReference>
<name>A0AB73GZ04_9XANT</name>
<comment type="caution">
    <text evidence="1">The sequence shown here is derived from an EMBL/GenBank/DDBJ whole genome shotgun (WGS) entry which is preliminary data.</text>
</comment>